<dbReference type="EMBL" id="DSQF01000022">
    <property type="protein sequence ID" value="HGZ43922.1"/>
    <property type="molecule type" value="Genomic_DNA"/>
</dbReference>
<gene>
    <name evidence="3" type="ORF">ENR23_10975</name>
</gene>
<feature type="region of interest" description="Disordered" evidence="1">
    <location>
        <begin position="112"/>
        <end position="132"/>
    </location>
</feature>
<dbReference type="GO" id="GO:0008171">
    <property type="term" value="F:O-methyltransferase activity"/>
    <property type="evidence" value="ECO:0007669"/>
    <property type="project" value="TreeGrafter"/>
</dbReference>
<keyword evidence="3" id="KW-0489">Methyltransferase</keyword>
<feature type="region of interest" description="Disordered" evidence="1">
    <location>
        <begin position="45"/>
        <end position="85"/>
    </location>
</feature>
<sequence>MLLQKKFTTGATRSRTRRTASGSRWLSLTYVSTRSSGAARCAASTASRKRCVKMPRGPAVEVSAGSRSKSGSTPSSNRTTSCPIATSGSWRLERHRLEAKVGLGLAARTRKMRTVGSRARGTGRAASSRRGGAAVKRGVIPCRVVRPLLPRPEECRPMGIRGRLMRPLLGRRRLQWLWEGCLRVAVRGMNLDASSDAAENGERALVRRLARAARATAGPWTVFDVGANVGDWSAMAAAELERAGVPHTIWAFEPGREPFERLAARAAARPAIRPQRMALGAEEGEAVLRYDRPGSGLASLHARRLGHLGVALDREERVPVGTLDAFRERHGIGRIHLLKLDVEGHELAVLRGAARALAQGAVEAVQFEFGGTHVDARTFLRDFYDALGERFALHRLLRDGLRPLGDWGEHLELFRGGNYVALLRR</sequence>
<dbReference type="AlphaFoldDB" id="A0A832I2U3"/>
<dbReference type="InterPro" id="IPR053188">
    <property type="entry name" value="FkbM_Methyltransferase"/>
</dbReference>
<dbReference type="SUPFAM" id="SSF53335">
    <property type="entry name" value="S-adenosyl-L-methionine-dependent methyltransferases"/>
    <property type="match status" value="1"/>
</dbReference>
<dbReference type="Pfam" id="PF05050">
    <property type="entry name" value="Methyltransf_21"/>
    <property type="match status" value="1"/>
</dbReference>
<protein>
    <submittedName>
        <fullName evidence="3">FkbM family methyltransferase</fullName>
    </submittedName>
</protein>
<dbReference type="InterPro" id="IPR006342">
    <property type="entry name" value="FkbM_mtfrase"/>
</dbReference>
<feature type="compositionally biased region" description="Low complexity" evidence="1">
    <location>
        <begin position="8"/>
        <end position="20"/>
    </location>
</feature>
<dbReference type="NCBIfam" id="TIGR01444">
    <property type="entry name" value="fkbM_fam"/>
    <property type="match status" value="1"/>
</dbReference>
<reference evidence="3" key="1">
    <citation type="journal article" date="2020" name="mSystems">
        <title>Genome- and Community-Level Interaction Insights into Carbon Utilization and Element Cycling Functions of Hydrothermarchaeota in Hydrothermal Sediment.</title>
        <authorList>
            <person name="Zhou Z."/>
            <person name="Liu Y."/>
            <person name="Xu W."/>
            <person name="Pan J."/>
            <person name="Luo Z.H."/>
            <person name="Li M."/>
        </authorList>
    </citation>
    <scope>NUCLEOTIDE SEQUENCE [LARGE SCALE GENOMIC DNA]</scope>
    <source>
        <strain evidence="3">SpSt-381</strain>
    </source>
</reference>
<dbReference type="GO" id="GO:0032259">
    <property type="term" value="P:methylation"/>
    <property type="evidence" value="ECO:0007669"/>
    <property type="project" value="UniProtKB-KW"/>
</dbReference>
<accession>A0A832I2U3</accession>
<dbReference type="InterPro" id="IPR029063">
    <property type="entry name" value="SAM-dependent_MTases_sf"/>
</dbReference>
<proteinExistence type="predicted"/>
<dbReference type="Gene3D" id="3.40.50.150">
    <property type="entry name" value="Vaccinia Virus protein VP39"/>
    <property type="match status" value="1"/>
</dbReference>
<evidence type="ECO:0000313" key="3">
    <source>
        <dbReference type="EMBL" id="HGZ43922.1"/>
    </source>
</evidence>
<keyword evidence="3" id="KW-0808">Transferase</keyword>
<evidence type="ECO:0000259" key="2">
    <source>
        <dbReference type="Pfam" id="PF05050"/>
    </source>
</evidence>
<organism evidence="3">
    <name type="scientific">Eiseniibacteriota bacterium</name>
    <dbReference type="NCBI Taxonomy" id="2212470"/>
    <lineage>
        <taxon>Bacteria</taxon>
        <taxon>Candidatus Eiseniibacteriota</taxon>
    </lineage>
</organism>
<feature type="compositionally biased region" description="Low complexity" evidence="1">
    <location>
        <begin position="63"/>
        <end position="76"/>
    </location>
</feature>
<feature type="compositionally biased region" description="Low complexity" evidence="1">
    <location>
        <begin position="114"/>
        <end position="132"/>
    </location>
</feature>
<name>A0A832I2U3_UNCEI</name>
<feature type="domain" description="Methyltransferase FkbM" evidence="2">
    <location>
        <begin position="224"/>
        <end position="380"/>
    </location>
</feature>
<comment type="caution">
    <text evidence="3">The sequence shown here is derived from an EMBL/GenBank/DDBJ whole genome shotgun (WGS) entry which is preliminary data.</text>
</comment>
<dbReference type="PANTHER" id="PTHR36973">
    <property type="entry name" value="SLL1456 PROTEIN-RELATED"/>
    <property type="match status" value="1"/>
</dbReference>
<dbReference type="PANTHER" id="PTHR36973:SF4">
    <property type="entry name" value="NODULATION PROTEIN"/>
    <property type="match status" value="1"/>
</dbReference>
<evidence type="ECO:0000256" key="1">
    <source>
        <dbReference type="SAM" id="MobiDB-lite"/>
    </source>
</evidence>
<feature type="region of interest" description="Disordered" evidence="1">
    <location>
        <begin position="1"/>
        <end position="20"/>
    </location>
</feature>